<dbReference type="PROSITE" id="PS50110">
    <property type="entry name" value="RESPONSE_REGULATORY"/>
    <property type="match status" value="1"/>
</dbReference>
<keyword evidence="1" id="KW-0597">Phosphoprotein</keyword>
<reference evidence="5" key="1">
    <citation type="journal article" date="2014" name="Int. J. Syst. Evol. Microbiol.">
        <title>Complete genome sequence of Corynebacterium casei LMG S-19264T (=DSM 44701T), isolated from a smear-ripened cheese.</title>
        <authorList>
            <consortium name="US DOE Joint Genome Institute (JGI-PGF)"/>
            <person name="Walter F."/>
            <person name="Albersmeier A."/>
            <person name="Kalinowski J."/>
            <person name="Ruckert C."/>
        </authorList>
    </citation>
    <scope>NUCLEOTIDE SEQUENCE</scope>
    <source>
        <strain evidence="5">CGMCC 1.12924</strain>
    </source>
</reference>
<evidence type="ECO:0000259" key="4">
    <source>
        <dbReference type="PROSITE" id="PS50930"/>
    </source>
</evidence>
<dbReference type="SUPFAM" id="SSF52172">
    <property type="entry name" value="CheY-like"/>
    <property type="match status" value="1"/>
</dbReference>
<gene>
    <name evidence="5" type="ORF">GCM10011312_23700</name>
</gene>
<evidence type="ECO:0000313" key="5">
    <source>
        <dbReference type="EMBL" id="GGD99515.1"/>
    </source>
</evidence>
<protein>
    <submittedName>
        <fullName evidence="5">DNA-binding response regulator</fullName>
    </submittedName>
</protein>
<feature type="region of interest" description="Disordered" evidence="2">
    <location>
        <begin position="235"/>
        <end position="255"/>
    </location>
</feature>
<feature type="domain" description="Response regulatory" evidence="3">
    <location>
        <begin position="2"/>
        <end position="115"/>
    </location>
</feature>
<dbReference type="Pfam" id="PF00072">
    <property type="entry name" value="Response_reg"/>
    <property type="match status" value="1"/>
</dbReference>
<name>A0A8J2VB41_9FLAO</name>
<dbReference type="GO" id="GO:0000156">
    <property type="term" value="F:phosphorelay response regulator activity"/>
    <property type="evidence" value="ECO:0007669"/>
    <property type="project" value="InterPro"/>
</dbReference>
<dbReference type="InterPro" id="IPR011006">
    <property type="entry name" value="CheY-like_superfamily"/>
</dbReference>
<dbReference type="PANTHER" id="PTHR37299">
    <property type="entry name" value="TRANSCRIPTIONAL REGULATOR-RELATED"/>
    <property type="match status" value="1"/>
</dbReference>
<dbReference type="InterPro" id="IPR007492">
    <property type="entry name" value="LytTR_DNA-bd_dom"/>
</dbReference>
<dbReference type="InterPro" id="IPR046947">
    <property type="entry name" value="LytR-like"/>
</dbReference>
<feature type="compositionally biased region" description="Polar residues" evidence="2">
    <location>
        <begin position="240"/>
        <end position="255"/>
    </location>
</feature>
<dbReference type="RefSeq" id="WP_188442813.1">
    <property type="nucleotide sequence ID" value="NZ_BMGK01000011.1"/>
</dbReference>
<keyword evidence="5" id="KW-0238">DNA-binding</keyword>
<dbReference type="SMART" id="SM00448">
    <property type="entry name" value="REC"/>
    <property type="match status" value="1"/>
</dbReference>
<dbReference type="PANTHER" id="PTHR37299:SF1">
    <property type="entry name" value="STAGE 0 SPORULATION PROTEIN A HOMOLOG"/>
    <property type="match status" value="1"/>
</dbReference>
<reference evidence="5" key="2">
    <citation type="submission" date="2020-09" db="EMBL/GenBank/DDBJ databases">
        <authorList>
            <person name="Sun Q."/>
            <person name="Zhou Y."/>
        </authorList>
    </citation>
    <scope>NUCLEOTIDE SEQUENCE</scope>
    <source>
        <strain evidence="5">CGMCC 1.12924</strain>
    </source>
</reference>
<organism evidence="5 6">
    <name type="scientific">Planktosalinus lacus</name>
    <dbReference type="NCBI Taxonomy" id="1526573"/>
    <lineage>
        <taxon>Bacteria</taxon>
        <taxon>Pseudomonadati</taxon>
        <taxon>Bacteroidota</taxon>
        <taxon>Flavobacteriia</taxon>
        <taxon>Flavobacteriales</taxon>
        <taxon>Flavobacteriaceae</taxon>
        <taxon>Planktosalinus</taxon>
    </lineage>
</organism>
<dbReference type="Pfam" id="PF04397">
    <property type="entry name" value="LytTR"/>
    <property type="match status" value="1"/>
</dbReference>
<dbReference type="AlphaFoldDB" id="A0A8J2VB41"/>
<evidence type="ECO:0000256" key="1">
    <source>
        <dbReference type="PROSITE-ProRule" id="PRU00169"/>
    </source>
</evidence>
<evidence type="ECO:0000259" key="3">
    <source>
        <dbReference type="PROSITE" id="PS50110"/>
    </source>
</evidence>
<evidence type="ECO:0000313" key="6">
    <source>
        <dbReference type="Proteomes" id="UP000652231"/>
    </source>
</evidence>
<sequence>MKVVIIEDEKLAAESLQEMILKHRPGAEMAPVLPSVEEAVEWFQLNTLPDLIFCDIHLSDGISFEIFRQITIKCPIIFTTAYNQYAIQAFQVNSVDYLLKPVKEAELVKAIRKYEDLQKNNFQDEMENLKHMLQTADSSFNPSRKTRFMVKSGQSIKSVSSEDAAYFLAEEGVVFLITFDNGRFIINYTLEQLEEQLDPAIFFRANRQLLVHIKAVNQVKPYFKGRLQLQIAPNGPEDQVVSSSKASSFKQWLDM</sequence>
<dbReference type="Gene3D" id="3.40.50.2300">
    <property type="match status" value="1"/>
</dbReference>
<keyword evidence="6" id="KW-1185">Reference proteome</keyword>
<evidence type="ECO:0000256" key="2">
    <source>
        <dbReference type="SAM" id="MobiDB-lite"/>
    </source>
</evidence>
<feature type="modified residue" description="4-aspartylphosphate" evidence="1">
    <location>
        <position position="55"/>
    </location>
</feature>
<dbReference type="Proteomes" id="UP000652231">
    <property type="component" value="Unassembled WGS sequence"/>
</dbReference>
<proteinExistence type="predicted"/>
<dbReference type="GO" id="GO:0003677">
    <property type="term" value="F:DNA binding"/>
    <property type="evidence" value="ECO:0007669"/>
    <property type="project" value="UniProtKB-KW"/>
</dbReference>
<dbReference type="InterPro" id="IPR001789">
    <property type="entry name" value="Sig_transdc_resp-reg_receiver"/>
</dbReference>
<dbReference type="PROSITE" id="PS50930">
    <property type="entry name" value="HTH_LYTTR"/>
    <property type="match status" value="1"/>
</dbReference>
<feature type="domain" description="HTH LytTR-type" evidence="4">
    <location>
        <begin position="148"/>
        <end position="255"/>
    </location>
</feature>
<comment type="caution">
    <text evidence="5">The sequence shown here is derived from an EMBL/GenBank/DDBJ whole genome shotgun (WGS) entry which is preliminary data.</text>
</comment>
<accession>A0A8J2VB41</accession>
<dbReference type="SMART" id="SM00850">
    <property type="entry name" value="LytTR"/>
    <property type="match status" value="1"/>
</dbReference>
<dbReference type="EMBL" id="BMGK01000011">
    <property type="protein sequence ID" value="GGD99515.1"/>
    <property type="molecule type" value="Genomic_DNA"/>
</dbReference>
<dbReference type="Gene3D" id="2.40.50.1020">
    <property type="entry name" value="LytTr DNA-binding domain"/>
    <property type="match status" value="1"/>
</dbReference>
<dbReference type="FunFam" id="3.40.50.2300:FF:000361">
    <property type="entry name" value="Two-component system response regulator"/>
    <property type="match status" value="1"/>
</dbReference>